<sequence>HGLGTCLRHSPSPADGMERERLLQAPLERARGVPRPLLQPLSLPHRHLRVEEAMPLLPHHPPVFLSGHQPLPHGVDHQSARLHHGKLGICFPQSERLKI</sequence>
<keyword evidence="2" id="KW-1185">Reference proteome</keyword>
<gene>
    <name evidence="1" type="ORF">AVEN_261284_1</name>
</gene>
<dbReference type="EMBL" id="BGPR01085083">
    <property type="protein sequence ID" value="GBL98001.1"/>
    <property type="molecule type" value="Genomic_DNA"/>
</dbReference>
<accession>A0A4Y2C0I0</accession>
<reference evidence="1 2" key="1">
    <citation type="journal article" date="2019" name="Sci. Rep.">
        <title>Orb-weaving spider Araneus ventricosus genome elucidates the spidroin gene catalogue.</title>
        <authorList>
            <person name="Kono N."/>
            <person name="Nakamura H."/>
            <person name="Ohtoshi R."/>
            <person name="Moran D.A.P."/>
            <person name="Shinohara A."/>
            <person name="Yoshida Y."/>
            <person name="Fujiwara M."/>
            <person name="Mori M."/>
            <person name="Tomita M."/>
            <person name="Arakawa K."/>
        </authorList>
    </citation>
    <scope>NUCLEOTIDE SEQUENCE [LARGE SCALE GENOMIC DNA]</scope>
</reference>
<protein>
    <submittedName>
        <fullName evidence="1">Uncharacterized protein</fullName>
    </submittedName>
</protein>
<feature type="non-terminal residue" evidence="1">
    <location>
        <position position="1"/>
    </location>
</feature>
<proteinExistence type="predicted"/>
<evidence type="ECO:0000313" key="1">
    <source>
        <dbReference type="EMBL" id="GBL98001.1"/>
    </source>
</evidence>
<dbReference type="Proteomes" id="UP000499080">
    <property type="component" value="Unassembled WGS sequence"/>
</dbReference>
<evidence type="ECO:0000313" key="2">
    <source>
        <dbReference type="Proteomes" id="UP000499080"/>
    </source>
</evidence>
<dbReference type="AlphaFoldDB" id="A0A4Y2C0I0"/>
<organism evidence="1 2">
    <name type="scientific">Araneus ventricosus</name>
    <name type="common">Orbweaver spider</name>
    <name type="synonym">Epeira ventricosa</name>
    <dbReference type="NCBI Taxonomy" id="182803"/>
    <lineage>
        <taxon>Eukaryota</taxon>
        <taxon>Metazoa</taxon>
        <taxon>Ecdysozoa</taxon>
        <taxon>Arthropoda</taxon>
        <taxon>Chelicerata</taxon>
        <taxon>Arachnida</taxon>
        <taxon>Araneae</taxon>
        <taxon>Araneomorphae</taxon>
        <taxon>Entelegynae</taxon>
        <taxon>Araneoidea</taxon>
        <taxon>Araneidae</taxon>
        <taxon>Araneus</taxon>
    </lineage>
</organism>
<name>A0A4Y2C0I0_ARAVE</name>
<comment type="caution">
    <text evidence="1">The sequence shown here is derived from an EMBL/GenBank/DDBJ whole genome shotgun (WGS) entry which is preliminary data.</text>
</comment>